<dbReference type="NCBIfam" id="TIGR00305">
    <property type="entry name" value="putative toxin-antitoxin system toxin component, PIN family"/>
    <property type="match status" value="1"/>
</dbReference>
<sequence>MRRLSAVVDTNLFISALILPHSKPSRLITLWKQNKFTLITSDLLLRELKEVLARPKYEEIYDISPRKQQALITQIQQHARIVKNLTKPIIAIRDPKDLIVLATAIDGNADFLVTGDKDLLVLKNFPDIEPLKVITADEFLKLLSGD</sequence>
<dbReference type="Pfam" id="PF13470">
    <property type="entry name" value="PIN_3"/>
    <property type="match status" value="1"/>
</dbReference>
<evidence type="ECO:0000313" key="2">
    <source>
        <dbReference type="EMBL" id="KKU95849.1"/>
    </source>
</evidence>
<name>A0A0G1UNY3_9BACT</name>
<reference evidence="2 3" key="1">
    <citation type="journal article" date="2015" name="Nature">
        <title>rRNA introns, odd ribosomes, and small enigmatic genomes across a large radiation of phyla.</title>
        <authorList>
            <person name="Brown C.T."/>
            <person name="Hug L.A."/>
            <person name="Thomas B.C."/>
            <person name="Sharon I."/>
            <person name="Castelle C.J."/>
            <person name="Singh A."/>
            <person name="Wilkins M.J."/>
            <person name="Williams K.H."/>
            <person name="Banfield J.F."/>
        </authorList>
    </citation>
    <scope>NUCLEOTIDE SEQUENCE [LARGE SCALE GENOMIC DNA]</scope>
</reference>
<dbReference type="InterPro" id="IPR029060">
    <property type="entry name" value="PIN-like_dom_sf"/>
</dbReference>
<dbReference type="AlphaFoldDB" id="A0A0G1UNY3"/>
<evidence type="ECO:0000259" key="1">
    <source>
        <dbReference type="SMART" id="SM00670"/>
    </source>
</evidence>
<dbReference type="PANTHER" id="PTHR34610">
    <property type="entry name" value="SSL7007 PROTEIN"/>
    <property type="match status" value="1"/>
</dbReference>
<gene>
    <name evidence="2" type="ORF">UY27_C0007G0017</name>
</gene>
<comment type="caution">
    <text evidence="2">The sequence shown here is derived from an EMBL/GenBank/DDBJ whole genome shotgun (WGS) entry which is preliminary data.</text>
</comment>
<evidence type="ECO:0000313" key="3">
    <source>
        <dbReference type="Proteomes" id="UP000034661"/>
    </source>
</evidence>
<accession>A0A0G1UNY3</accession>
<dbReference type="Gene3D" id="3.40.50.1010">
    <property type="entry name" value="5'-nuclease"/>
    <property type="match status" value="1"/>
</dbReference>
<dbReference type="InterPro" id="IPR002850">
    <property type="entry name" value="PIN_toxin-like"/>
</dbReference>
<feature type="domain" description="PIN" evidence="1">
    <location>
        <begin position="4"/>
        <end position="121"/>
    </location>
</feature>
<dbReference type="SUPFAM" id="SSF88723">
    <property type="entry name" value="PIN domain-like"/>
    <property type="match status" value="1"/>
</dbReference>
<dbReference type="InterPro" id="IPR002716">
    <property type="entry name" value="PIN_dom"/>
</dbReference>
<protein>
    <recommendedName>
        <fullName evidence="1">PIN domain-containing protein</fullName>
    </recommendedName>
</protein>
<dbReference type="PANTHER" id="PTHR34610:SF4">
    <property type="entry name" value="SLL8027 PROTEIN"/>
    <property type="match status" value="1"/>
</dbReference>
<proteinExistence type="predicted"/>
<dbReference type="SMART" id="SM00670">
    <property type="entry name" value="PINc"/>
    <property type="match status" value="1"/>
</dbReference>
<dbReference type="PATRIC" id="fig|1618439.3.peg.230"/>
<organism evidence="2 3">
    <name type="scientific">Candidatus Gottesmanbacteria bacterium GW2011_GWA1_48_13</name>
    <dbReference type="NCBI Taxonomy" id="1618439"/>
    <lineage>
        <taxon>Bacteria</taxon>
        <taxon>Candidatus Gottesmaniibacteriota</taxon>
    </lineage>
</organism>
<dbReference type="EMBL" id="LCPJ01000007">
    <property type="protein sequence ID" value="KKU95849.1"/>
    <property type="molecule type" value="Genomic_DNA"/>
</dbReference>
<dbReference type="Proteomes" id="UP000034661">
    <property type="component" value="Unassembled WGS sequence"/>
</dbReference>